<dbReference type="EMBL" id="AOHO01000012">
    <property type="protein sequence ID" value="EME65700.1"/>
    <property type="molecule type" value="Genomic_DNA"/>
</dbReference>
<name>M2YUS2_9PSEU</name>
<evidence type="ECO:0008006" key="3">
    <source>
        <dbReference type="Google" id="ProtNLM"/>
    </source>
</evidence>
<gene>
    <name evidence="1" type="ORF">H074_00352</name>
</gene>
<dbReference type="AlphaFoldDB" id="M2YUS2"/>
<keyword evidence="2" id="KW-1185">Reference proteome</keyword>
<organism evidence="1 2">
    <name type="scientific">Amycolatopsis decaplanina DSM 44594</name>
    <dbReference type="NCBI Taxonomy" id="1284240"/>
    <lineage>
        <taxon>Bacteria</taxon>
        <taxon>Bacillati</taxon>
        <taxon>Actinomycetota</taxon>
        <taxon>Actinomycetes</taxon>
        <taxon>Pseudonocardiales</taxon>
        <taxon>Pseudonocardiaceae</taxon>
        <taxon>Amycolatopsis</taxon>
    </lineage>
</organism>
<dbReference type="OrthoDB" id="4562539at2"/>
<dbReference type="PATRIC" id="fig|1284240.4.peg.68"/>
<proteinExistence type="predicted"/>
<dbReference type="RefSeq" id="WP_007028021.1">
    <property type="nucleotide sequence ID" value="NZ_AOHO01000012.1"/>
</dbReference>
<dbReference type="Gene3D" id="1.10.287.1060">
    <property type="entry name" value="ESAT-6-like"/>
    <property type="match status" value="1"/>
</dbReference>
<dbReference type="SUPFAM" id="SSF140453">
    <property type="entry name" value="EsxAB dimer-like"/>
    <property type="match status" value="1"/>
</dbReference>
<reference evidence="1 2" key="1">
    <citation type="journal article" date="2013" name="Genome Announc.">
        <title>Draft Genome Sequence of Amycolatopsis decaplanina Strain DSM 44594T.</title>
        <authorList>
            <person name="Kaur N."/>
            <person name="Kumar S."/>
            <person name="Bala M."/>
            <person name="Raghava G.P."/>
            <person name="Mayilraj S."/>
        </authorList>
    </citation>
    <scope>NUCLEOTIDE SEQUENCE [LARGE SCALE GENOMIC DNA]</scope>
    <source>
        <strain evidence="1 2">DSM 44594</strain>
    </source>
</reference>
<dbReference type="Proteomes" id="UP000054226">
    <property type="component" value="Unassembled WGS sequence"/>
</dbReference>
<comment type="caution">
    <text evidence="1">The sequence shown here is derived from an EMBL/GenBank/DDBJ whole genome shotgun (WGS) entry which is preliminary data.</text>
</comment>
<sequence>MGETFRLDPEEASAAAARLGALGERLNNSLKALEVTLDDRHGCWGQDDIGEAFAKNYVDPAEQTREGARKAGDGTGQLKDGIAKSVSVLRDLDQESAARIDAATGQTG</sequence>
<evidence type="ECO:0000313" key="2">
    <source>
        <dbReference type="Proteomes" id="UP000054226"/>
    </source>
</evidence>
<protein>
    <recommendedName>
        <fullName evidence="3">WXG100 family type VII secretion target</fullName>
    </recommendedName>
</protein>
<evidence type="ECO:0000313" key="1">
    <source>
        <dbReference type="EMBL" id="EME65700.1"/>
    </source>
</evidence>
<dbReference type="InterPro" id="IPR036689">
    <property type="entry name" value="ESAT-6-like_sf"/>
</dbReference>
<accession>M2YUS2</accession>